<proteinExistence type="predicted"/>
<dbReference type="EMBL" id="JARBJD010000046">
    <property type="protein sequence ID" value="KAK2957432.1"/>
    <property type="molecule type" value="Genomic_DNA"/>
</dbReference>
<evidence type="ECO:0000256" key="1">
    <source>
        <dbReference type="SAM" id="MobiDB-lite"/>
    </source>
</evidence>
<dbReference type="SUPFAM" id="SSF52540">
    <property type="entry name" value="P-loop containing nucleoside triphosphate hydrolases"/>
    <property type="match status" value="1"/>
</dbReference>
<accession>A0ABQ9Y117</accession>
<reference evidence="2 3" key="1">
    <citation type="journal article" date="2022" name="bioRxiv">
        <title>Genomics of Preaxostyla Flagellates Illuminates Evolutionary Transitions and the Path Towards Mitochondrial Loss.</title>
        <authorList>
            <person name="Novak L.V.F."/>
            <person name="Treitli S.C."/>
            <person name="Pyrih J."/>
            <person name="Halakuc P."/>
            <person name="Pipaliya S.V."/>
            <person name="Vacek V."/>
            <person name="Brzon O."/>
            <person name="Soukal P."/>
            <person name="Eme L."/>
            <person name="Dacks J.B."/>
            <person name="Karnkowska A."/>
            <person name="Elias M."/>
            <person name="Hampl V."/>
        </authorList>
    </citation>
    <scope>NUCLEOTIDE SEQUENCE [LARGE SCALE GENOMIC DNA]</scope>
    <source>
        <strain evidence="2">NAU3</strain>
        <tissue evidence="2">Gut</tissue>
    </source>
</reference>
<sequence>MKGFSGGRIAGRTASGRTVKTPCSATNTPAKSPRPIWAWTSRKPRRVIILRLKPGRRRLLREPYTRVRTIHKTKERLKLWCSVTEVVDKIVEENPAQFVKFSNAPRLDYRRRCCIWLYGPTGSGKTRLLYDQIAPLTWDSPGLYSPLCADQSTFALLLRLLDGYPLKVETKHCDTWWNPDVVVVPTLPEPTLDMNAELPISEVSSEVVVQYYPRLLLHYTITSASPLFYEWYEPEYKVPEEDGDAQVTDGERFHTSCKPPERRFSGQLTVTNVFVLTRQQSEGTATLAKVTETLLTMVSSEAMCERVLDALQLIPNDLGQNF</sequence>
<feature type="compositionally biased region" description="Polar residues" evidence="1">
    <location>
        <begin position="15"/>
        <end position="29"/>
    </location>
</feature>
<gene>
    <name evidence="2" type="ORF">BLNAU_7588</name>
</gene>
<dbReference type="Proteomes" id="UP001281761">
    <property type="component" value="Unassembled WGS sequence"/>
</dbReference>
<comment type="caution">
    <text evidence="2">The sequence shown here is derived from an EMBL/GenBank/DDBJ whole genome shotgun (WGS) entry which is preliminary data.</text>
</comment>
<protein>
    <submittedName>
        <fullName evidence="2">Uncharacterized protein</fullName>
    </submittedName>
</protein>
<dbReference type="InterPro" id="IPR027417">
    <property type="entry name" value="P-loop_NTPase"/>
</dbReference>
<evidence type="ECO:0000313" key="2">
    <source>
        <dbReference type="EMBL" id="KAK2957432.1"/>
    </source>
</evidence>
<name>A0ABQ9Y117_9EUKA</name>
<evidence type="ECO:0000313" key="3">
    <source>
        <dbReference type="Proteomes" id="UP001281761"/>
    </source>
</evidence>
<keyword evidence="3" id="KW-1185">Reference proteome</keyword>
<feature type="region of interest" description="Disordered" evidence="1">
    <location>
        <begin position="1"/>
        <end position="29"/>
    </location>
</feature>
<organism evidence="2 3">
    <name type="scientific">Blattamonas nauphoetae</name>
    <dbReference type="NCBI Taxonomy" id="2049346"/>
    <lineage>
        <taxon>Eukaryota</taxon>
        <taxon>Metamonada</taxon>
        <taxon>Preaxostyla</taxon>
        <taxon>Oxymonadida</taxon>
        <taxon>Blattamonas</taxon>
    </lineage>
</organism>